<comment type="subcellular location">
    <subcellularLocation>
        <location evidence="1">Membrane</location>
        <topology evidence="1">Multi-pass membrane protein</topology>
    </subcellularLocation>
</comment>
<comment type="similarity">
    <text evidence="2">Belongs to the SLC13A/DASS transporter (TC 2.A.47) family. NADC subfamily.</text>
</comment>
<dbReference type="InterPro" id="IPR001898">
    <property type="entry name" value="SLC13A/DASS"/>
</dbReference>
<dbReference type="PANTHER" id="PTHR10283:SF77">
    <property type="entry name" value="PROTEIN CBG18085"/>
    <property type="match status" value="1"/>
</dbReference>
<comment type="caution">
    <text evidence="7">The sequence shown here is derived from an EMBL/GenBank/DDBJ whole genome shotgun (WGS) entry which is preliminary data.</text>
</comment>
<dbReference type="GO" id="GO:0015137">
    <property type="term" value="F:citrate transmembrane transporter activity"/>
    <property type="evidence" value="ECO:0007669"/>
    <property type="project" value="TreeGrafter"/>
</dbReference>
<keyword evidence="4 6" id="KW-1133">Transmembrane helix</keyword>
<reference evidence="7 8" key="2">
    <citation type="journal article" date="2019" name="G3 (Bethesda)">
        <title>Hybrid Assembly of the Genome of the Entomopathogenic Nematode Steinernema carpocapsae Identifies the X-Chromosome.</title>
        <authorList>
            <person name="Serra L."/>
            <person name="Macchietto M."/>
            <person name="Macias-Munoz A."/>
            <person name="McGill C.J."/>
            <person name="Rodriguez I.M."/>
            <person name="Rodriguez B."/>
            <person name="Murad R."/>
            <person name="Mortazavi A."/>
        </authorList>
    </citation>
    <scope>NUCLEOTIDE SEQUENCE [LARGE SCALE GENOMIC DNA]</scope>
    <source>
        <strain evidence="7 8">ALL</strain>
    </source>
</reference>
<sequence>MWRDPGFCYGWGSLIDPSRRKLISDTCAGIVVVFLFFAWPREKPDMLCWRKDPTKPPTSRRGLLTWDIVHRKLPWTVIFLIGAGFAISKAVQNSGVSQLVSCFVLDTMRNTSPIQMQTMLTTAITFITEMMSNSATASIFIPISLSIAETLRLHPLYLSIPASISPSFSFMFPPATAPNAIVYETGVLKMWEMALTGFILNIICIIITIFNTNTWAYWFFDMSHFPEGIPERNLTSVCGAIA</sequence>
<evidence type="ECO:0000256" key="6">
    <source>
        <dbReference type="SAM" id="Phobius"/>
    </source>
</evidence>
<dbReference type="AlphaFoldDB" id="A0A4U5N6G0"/>
<evidence type="ECO:0000256" key="3">
    <source>
        <dbReference type="ARBA" id="ARBA00022692"/>
    </source>
</evidence>
<feature type="transmembrane region" description="Helical" evidence="6">
    <location>
        <begin position="198"/>
        <end position="220"/>
    </location>
</feature>
<keyword evidence="5 6" id="KW-0472">Membrane</keyword>
<protein>
    <recommendedName>
        <fullName evidence="9">Citrate transporter-like domain-containing protein</fullName>
    </recommendedName>
</protein>
<evidence type="ECO:0000256" key="1">
    <source>
        <dbReference type="ARBA" id="ARBA00004141"/>
    </source>
</evidence>
<name>A0A4U5N6G0_STECR</name>
<evidence type="ECO:0000256" key="2">
    <source>
        <dbReference type="ARBA" id="ARBA00006772"/>
    </source>
</evidence>
<evidence type="ECO:0000313" key="7">
    <source>
        <dbReference type="EMBL" id="TKR77873.1"/>
    </source>
</evidence>
<evidence type="ECO:0008006" key="9">
    <source>
        <dbReference type="Google" id="ProtNLM"/>
    </source>
</evidence>
<proteinExistence type="inferred from homology"/>
<feature type="transmembrane region" description="Helical" evidence="6">
    <location>
        <begin position="22"/>
        <end position="39"/>
    </location>
</feature>
<evidence type="ECO:0000256" key="4">
    <source>
        <dbReference type="ARBA" id="ARBA00022989"/>
    </source>
</evidence>
<evidence type="ECO:0000313" key="8">
    <source>
        <dbReference type="Proteomes" id="UP000298663"/>
    </source>
</evidence>
<dbReference type="EMBL" id="AZBU02000005">
    <property type="protein sequence ID" value="TKR77873.1"/>
    <property type="molecule type" value="Genomic_DNA"/>
</dbReference>
<organism evidence="7 8">
    <name type="scientific">Steinernema carpocapsae</name>
    <name type="common">Entomopathogenic nematode</name>
    <dbReference type="NCBI Taxonomy" id="34508"/>
    <lineage>
        <taxon>Eukaryota</taxon>
        <taxon>Metazoa</taxon>
        <taxon>Ecdysozoa</taxon>
        <taxon>Nematoda</taxon>
        <taxon>Chromadorea</taxon>
        <taxon>Rhabditida</taxon>
        <taxon>Tylenchina</taxon>
        <taxon>Panagrolaimomorpha</taxon>
        <taxon>Strongyloidoidea</taxon>
        <taxon>Steinernematidae</taxon>
        <taxon>Steinernema</taxon>
    </lineage>
</organism>
<accession>A0A4U5N6G0</accession>
<dbReference type="Proteomes" id="UP000298663">
    <property type="component" value="Unassembled WGS sequence"/>
</dbReference>
<keyword evidence="8" id="KW-1185">Reference proteome</keyword>
<dbReference type="GO" id="GO:0015141">
    <property type="term" value="F:succinate transmembrane transporter activity"/>
    <property type="evidence" value="ECO:0007669"/>
    <property type="project" value="TreeGrafter"/>
</dbReference>
<dbReference type="STRING" id="34508.A0A4U5N6G0"/>
<dbReference type="GO" id="GO:0005886">
    <property type="term" value="C:plasma membrane"/>
    <property type="evidence" value="ECO:0007669"/>
    <property type="project" value="TreeGrafter"/>
</dbReference>
<dbReference type="Pfam" id="PF00939">
    <property type="entry name" value="Na_sulph_symp"/>
    <property type="match status" value="1"/>
</dbReference>
<dbReference type="PANTHER" id="PTHR10283">
    <property type="entry name" value="SOLUTE CARRIER FAMILY 13 MEMBER"/>
    <property type="match status" value="1"/>
</dbReference>
<reference evidence="7 8" key="1">
    <citation type="journal article" date="2015" name="Genome Biol.">
        <title>Comparative genomics of Steinernema reveals deeply conserved gene regulatory networks.</title>
        <authorList>
            <person name="Dillman A.R."/>
            <person name="Macchietto M."/>
            <person name="Porter C.F."/>
            <person name="Rogers A."/>
            <person name="Williams B."/>
            <person name="Antoshechkin I."/>
            <person name="Lee M.M."/>
            <person name="Goodwin Z."/>
            <person name="Lu X."/>
            <person name="Lewis E.E."/>
            <person name="Goodrich-Blair H."/>
            <person name="Stock S.P."/>
            <person name="Adams B.J."/>
            <person name="Sternberg P.W."/>
            <person name="Mortazavi A."/>
        </authorList>
    </citation>
    <scope>NUCLEOTIDE SEQUENCE [LARGE SCALE GENOMIC DNA]</scope>
    <source>
        <strain evidence="7 8">ALL</strain>
    </source>
</reference>
<keyword evidence="3 6" id="KW-0812">Transmembrane</keyword>
<evidence type="ECO:0000256" key="5">
    <source>
        <dbReference type="ARBA" id="ARBA00023136"/>
    </source>
</evidence>
<gene>
    <name evidence="7" type="ORF">L596_018772</name>
</gene>
<dbReference type="OrthoDB" id="6493944at2759"/>